<dbReference type="PANTHER" id="PTHR30408">
    <property type="entry name" value="TYPE-1 RESTRICTION ENZYME ECOKI SPECIFICITY PROTEIN"/>
    <property type="match status" value="1"/>
</dbReference>
<evidence type="ECO:0000259" key="4">
    <source>
        <dbReference type="Pfam" id="PF01420"/>
    </source>
</evidence>
<sequence length="403" mass="43969">MTVHPADRWGKTTFGRLARIGNGADYSSVEVEEGGYPVYGSGGEFRRASSYLFDGESVLLGRKGTVDRPLYVNGKFWTVDTMFYSVIDRSRLLPRFAYYWATTLPFGAWATDTALPSMTSTAIKAAAIALPSLPEQRAIADYLDRETAQIDAFIAKNEELITLLTERRAAVIARVVLRGLDAAAELRASGVTWLGDVPSHWRVSRLSRWFEVTLGKMLDEAKFAGTVGDVLPYVRASNIKAEGLDLSDVNSMPFTPSEQAKFSLRTGDLVVVEGGSIGVNAPIEEDMDGWGFQKTVNRVRAIRGDLTRFLGYQLDVIREAGVLDMITNVSTIQHLTAEKLERIVVAMPPVEEQEAIVRHIARATSAIDQAISTAAVGVRLARERRAALISAAVTGKIDVGVAA</sequence>
<dbReference type="Pfam" id="PF01420">
    <property type="entry name" value="Methylase_S"/>
    <property type="match status" value="2"/>
</dbReference>
<dbReference type="PANTHER" id="PTHR30408:SF12">
    <property type="entry name" value="TYPE I RESTRICTION ENZYME MJAVIII SPECIFICITY SUBUNIT"/>
    <property type="match status" value="1"/>
</dbReference>
<gene>
    <name evidence="5" type="ORF">ACFQRL_01545</name>
</gene>
<evidence type="ECO:0000313" key="5">
    <source>
        <dbReference type="EMBL" id="MFC7267637.1"/>
    </source>
</evidence>
<reference evidence="6" key="1">
    <citation type="journal article" date="2019" name="Int. J. Syst. Evol. Microbiol.">
        <title>The Global Catalogue of Microorganisms (GCM) 10K type strain sequencing project: providing services to taxonomists for standard genome sequencing and annotation.</title>
        <authorList>
            <consortium name="The Broad Institute Genomics Platform"/>
            <consortium name="The Broad Institute Genome Sequencing Center for Infectious Disease"/>
            <person name="Wu L."/>
            <person name="Ma J."/>
        </authorList>
    </citation>
    <scope>NUCLEOTIDE SEQUENCE [LARGE SCALE GENOMIC DNA]</scope>
    <source>
        <strain evidence="6">CGMCC 1.15772</strain>
    </source>
</reference>
<dbReference type="CDD" id="cd17288">
    <property type="entry name" value="RMtype1_S_LlaAI06ORF1089P_TRD1-CR1_like"/>
    <property type="match status" value="1"/>
</dbReference>
<dbReference type="SUPFAM" id="SSF116734">
    <property type="entry name" value="DNA methylase specificity domain"/>
    <property type="match status" value="2"/>
</dbReference>
<evidence type="ECO:0000313" key="6">
    <source>
        <dbReference type="Proteomes" id="UP001596507"/>
    </source>
</evidence>
<evidence type="ECO:0000256" key="2">
    <source>
        <dbReference type="ARBA" id="ARBA00022747"/>
    </source>
</evidence>
<feature type="domain" description="Type I restriction modification DNA specificity" evidence="4">
    <location>
        <begin position="15"/>
        <end position="152"/>
    </location>
</feature>
<organism evidence="5 6">
    <name type="scientific">Microbacterium fluvii</name>
    <dbReference type="NCBI Taxonomy" id="415215"/>
    <lineage>
        <taxon>Bacteria</taxon>
        <taxon>Bacillati</taxon>
        <taxon>Actinomycetota</taxon>
        <taxon>Actinomycetes</taxon>
        <taxon>Micrococcales</taxon>
        <taxon>Microbacteriaceae</taxon>
        <taxon>Microbacterium</taxon>
    </lineage>
</organism>
<dbReference type="Gene3D" id="3.90.220.20">
    <property type="entry name" value="DNA methylase specificity domains"/>
    <property type="match status" value="2"/>
</dbReference>
<evidence type="ECO:0000256" key="1">
    <source>
        <dbReference type="ARBA" id="ARBA00010923"/>
    </source>
</evidence>
<keyword evidence="6" id="KW-1185">Reference proteome</keyword>
<protein>
    <submittedName>
        <fullName evidence="5">Restriction endonuclease subunit S</fullName>
        <ecNumber evidence="5">3.1.21.-</ecNumber>
    </submittedName>
</protein>
<dbReference type="RefSeq" id="WP_262872569.1">
    <property type="nucleotide sequence ID" value="NZ_BAABKW010000018.1"/>
</dbReference>
<proteinExistence type="inferred from homology"/>
<dbReference type="Gene3D" id="1.10.287.1120">
    <property type="entry name" value="Bipartite methylase S protein"/>
    <property type="match status" value="1"/>
</dbReference>
<name>A0ABW2HB34_9MICO</name>
<comment type="similarity">
    <text evidence="1">Belongs to the type-I restriction system S methylase family.</text>
</comment>
<keyword evidence="3" id="KW-0238">DNA-binding</keyword>
<dbReference type="EMBL" id="JBHTBE010000001">
    <property type="protein sequence ID" value="MFC7267637.1"/>
    <property type="molecule type" value="Genomic_DNA"/>
</dbReference>
<dbReference type="GO" id="GO:0004519">
    <property type="term" value="F:endonuclease activity"/>
    <property type="evidence" value="ECO:0007669"/>
    <property type="project" value="UniProtKB-KW"/>
</dbReference>
<keyword evidence="5" id="KW-0540">Nuclease</keyword>
<keyword evidence="2" id="KW-0680">Restriction system</keyword>
<feature type="domain" description="Type I restriction modification DNA specificity" evidence="4">
    <location>
        <begin position="198"/>
        <end position="365"/>
    </location>
</feature>
<evidence type="ECO:0000256" key="3">
    <source>
        <dbReference type="ARBA" id="ARBA00023125"/>
    </source>
</evidence>
<dbReference type="InterPro" id="IPR000055">
    <property type="entry name" value="Restrct_endonuc_typeI_TRD"/>
</dbReference>
<keyword evidence="5" id="KW-0255">Endonuclease</keyword>
<dbReference type="InterPro" id="IPR052021">
    <property type="entry name" value="Type-I_RS_S_subunit"/>
</dbReference>
<dbReference type="InterPro" id="IPR044946">
    <property type="entry name" value="Restrct_endonuc_typeI_TRD_sf"/>
</dbReference>
<dbReference type="Proteomes" id="UP001596507">
    <property type="component" value="Unassembled WGS sequence"/>
</dbReference>
<keyword evidence="5" id="KW-0378">Hydrolase</keyword>
<accession>A0ABW2HB34</accession>
<dbReference type="EC" id="3.1.21.-" evidence="5"/>
<comment type="caution">
    <text evidence="5">The sequence shown here is derived from an EMBL/GenBank/DDBJ whole genome shotgun (WGS) entry which is preliminary data.</text>
</comment>
<dbReference type="GO" id="GO:0016787">
    <property type="term" value="F:hydrolase activity"/>
    <property type="evidence" value="ECO:0007669"/>
    <property type="project" value="UniProtKB-KW"/>
</dbReference>